<proteinExistence type="predicted"/>
<dbReference type="AlphaFoldDB" id="A0AAD9MZ00"/>
<keyword evidence="2" id="KW-1185">Reference proteome</keyword>
<evidence type="ECO:0000313" key="1">
    <source>
        <dbReference type="EMBL" id="KAK2150685.1"/>
    </source>
</evidence>
<evidence type="ECO:0000313" key="2">
    <source>
        <dbReference type="Proteomes" id="UP001208570"/>
    </source>
</evidence>
<dbReference type="Proteomes" id="UP001208570">
    <property type="component" value="Unassembled WGS sequence"/>
</dbReference>
<dbReference type="EMBL" id="JAODUP010000395">
    <property type="protein sequence ID" value="KAK2150685.1"/>
    <property type="molecule type" value="Genomic_DNA"/>
</dbReference>
<gene>
    <name evidence="1" type="ORF">LSH36_395g01038</name>
</gene>
<sequence>MLTKGAVRDNLPPVARALALHEFKMASHVKTRKVDDKDLLRKLYGRAYPSKMNKIQVCFRFRARQLRGLQEEEEEKRKVFVVPREAIDIDAVETMMKGRSGDSWNPGWMNASTRK</sequence>
<organism evidence="1 2">
    <name type="scientific">Paralvinella palmiformis</name>
    <dbReference type="NCBI Taxonomy" id="53620"/>
    <lineage>
        <taxon>Eukaryota</taxon>
        <taxon>Metazoa</taxon>
        <taxon>Spiralia</taxon>
        <taxon>Lophotrochozoa</taxon>
        <taxon>Annelida</taxon>
        <taxon>Polychaeta</taxon>
        <taxon>Sedentaria</taxon>
        <taxon>Canalipalpata</taxon>
        <taxon>Terebellida</taxon>
        <taxon>Terebelliformia</taxon>
        <taxon>Alvinellidae</taxon>
        <taxon>Paralvinella</taxon>
    </lineage>
</organism>
<reference evidence="1" key="1">
    <citation type="journal article" date="2023" name="Mol. Biol. Evol.">
        <title>Third-Generation Sequencing Reveals the Adaptive Role of the Epigenome in Three Deep-Sea Polychaetes.</title>
        <authorList>
            <person name="Perez M."/>
            <person name="Aroh O."/>
            <person name="Sun Y."/>
            <person name="Lan Y."/>
            <person name="Juniper S.K."/>
            <person name="Young C.R."/>
            <person name="Angers B."/>
            <person name="Qian P.Y."/>
        </authorList>
    </citation>
    <scope>NUCLEOTIDE SEQUENCE</scope>
    <source>
        <strain evidence="1">P08H-3</strain>
    </source>
</reference>
<comment type="caution">
    <text evidence="1">The sequence shown here is derived from an EMBL/GenBank/DDBJ whole genome shotgun (WGS) entry which is preliminary data.</text>
</comment>
<accession>A0AAD9MZ00</accession>
<name>A0AAD9MZ00_9ANNE</name>
<protein>
    <submittedName>
        <fullName evidence="1">Uncharacterized protein</fullName>
    </submittedName>
</protein>